<reference evidence="3" key="1">
    <citation type="journal article" date="2019" name="Int. J. Syst. Evol. Microbiol.">
        <title>The Global Catalogue of Microorganisms (GCM) 10K type strain sequencing project: providing services to taxonomists for standard genome sequencing and annotation.</title>
        <authorList>
            <consortium name="The Broad Institute Genomics Platform"/>
            <consortium name="The Broad Institute Genome Sequencing Center for Infectious Disease"/>
            <person name="Wu L."/>
            <person name="Ma J."/>
        </authorList>
    </citation>
    <scope>NUCLEOTIDE SEQUENCE [LARGE SCALE GENOMIC DNA]</scope>
    <source>
        <strain evidence="3">JCM 17759</strain>
    </source>
</reference>
<sequence>MNELSNEAWREQCLLYLLGELPTERLAEFEARLGEADWFGDELAKMAETIQLVAEAPTPCQASPPLCVHDADVDSHACLDSHSGSSRLVLLAITLAASVMIAFVVGKQTRDPAENTVPNAATFTEATLVARAWAQSVSVLQLDEESLSEFAMNDLVLDGPEEFFTRETESDADDSAFAWIVAAIDDGDQIDG</sequence>
<feature type="transmembrane region" description="Helical" evidence="1">
    <location>
        <begin position="88"/>
        <end position="106"/>
    </location>
</feature>
<dbReference type="Proteomes" id="UP001500840">
    <property type="component" value="Unassembled WGS sequence"/>
</dbReference>
<keyword evidence="1" id="KW-0812">Transmembrane</keyword>
<protein>
    <recommendedName>
        <fullName evidence="4">Anti sigma-E protein RseA N-terminal domain-containing protein</fullName>
    </recommendedName>
</protein>
<keyword evidence="1" id="KW-1133">Transmembrane helix</keyword>
<dbReference type="EMBL" id="BAABGA010000018">
    <property type="protein sequence ID" value="GAA4449839.1"/>
    <property type="molecule type" value="Genomic_DNA"/>
</dbReference>
<name>A0ABP8MFI2_9BACT</name>
<proteinExistence type="predicted"/>
<evidence type="ECO:0000313" key="2">
    <source>
        <dbReference type="EMBL" id="GAA4449839.1"/>
    </source>
</evidence>
<accession>A0ABP8MFI2</accession>
<keyword evidence="1" id="KW-0472">Membrane</keyword>
<gene>
    <name evidence="2" type="ORF">GCM10023156_15070</name>
</gene>
<dbReference type="RefSeq" id="WP_345320813.1">
    <property type="nucleotide sequence ID" value="NZ_BAABGA010000018.1"/>
</dbReference>
<evidence type="ECO:0008006" key="4">
    <source>
        <dbReference type="Google" id="ProtNLM"/>
    </source>
</evidence>
<evidence type="ECO:0000313" key="3">
    <source>
        <dbReference type="Proteomes" id="UP001500840"/>
    </source>
</evidence>
<comment type="caution">
    <text evidence="2">The sequence shown here is derived from an EMBL/GenBank/DDBJ whole genome shotgun (WGS) entry which is preliminary data.</text>
</comment>
<keyword evidence="3" id="KW-1185">Reference proteome</keyword>
<organism evidence="2 3">
    <name type="scientific">Novipirellula rosea</name>
    <dbReference type="NCBI Taxonomy" id="1031540"/>
    <lineage>
        <taxon>Bacteria</taxon>
        <taxon>Pseudomonadati</taxon>
        <taxon>Planctomycetota</taxon>
        <taxon>Planctomycetia</taxon>
        <taxon>Pirellulales</taxon>
        <taxon>Pirellulaceae</taxon>
        <taxon>Novipirellula</taxon>
    </lineage>
</organism>
<evidence type="ECO:0000256" key="1">
    <source>
        <dbReference type="SAM" id="Phobius"/>
    </source>
</evidence>